<dbReference type="RefSeq" id="WP_185038655.1">
    <property type="nucleotide sequence ID" value="NZ_BAABFG010000005.1"/>
</dbReference>
<comment type="caution">
    <text evidence="1">The sequence shown here is derived from an EMBL/GenBank/DDBJ whole genome shotgun (WGS) entry which is preliminary data.</text>
</comment>
<reference evidence="1 2" key="1">
    <citation type="submission" date="2020-08" db="EMBL/GenBank/DDBJ databases">
        <title>Sequencing the genomes of 1000 actinobacteria strains.</title>
        <authorList>
            <person name="Klenk H.-P."/>
        </authorList>
    </citation>
    <scope>NUCLEOTIDE SEQUENCE [LARGE SCALE GENOMIC DNA]</scope>
    <source>
        <strain evidence="1 2">DSM 45809</strain>
    </source>
</reference>
<keyword evidence="2" id="KW-1185">Reference proteome</keyword>
<evidence type="ECO:0000313" key="2">
    <source>
        <dbReference type="Proteomes" id="UP000546162"/>
    </source>
</evidence>
<dbReference type="AlphaFoldDB" id="A0A7W7GU75"/>
<organism evidence="1 2">
    <name type="scientific">Actinoplanes octamycinicus</name>
    <dbReference type="NCBI Taxonomy" id="135948"/>
    <lineage>
        <taxon>Bacteria</taxon>
        <taxon>Bacillati</taxon>
        <taxon>Actinomycetota</taxon>
        <taxon>Actinomycetes</taxon>
        <taxon>Micromonosporales</taxon>
        <taxon>Micromonosporaceae</taxon>
        <taxon>Actinoplanes</taxon>
    </lineage>
</organism>
<evidence type="ECO:0000313" key="1">
    <source>
        <dbReference type="EMBL" id="MBB4738368.1"/>
    </source>
</evidence>
<dbReference type="EMBL" id="JACHNB010000001">
    <property type="protein sequence ID" value="MBB4738368.1"/>
    <property type="molecule type" value="Genomic_DNA"/>
</dbReference>
<dbReference type="Proteomes" id="UP000546162">
    <property type="component" value="Unassembled WGS sequence"/>
</dbReference>
<gene>
    <name evidence="1" type="ORF">BJY16_001827</name>
</gene>
<proteinExistence type="predicted"/>
<sequence>MPTAQLGAIHAALGKWNPRGEGELQLTRHNWQTMVDDPARFRALDVWIWSP</sequence>
<accession>A0A7W7GU75</accession>
<name>A0A7W7GU75_9ACTN</name>
<protein>
    <submittedName>
        <fullName evidence="1">Uncharacterized protein</fullName>
    </submittedName>
</protein>